<protein>
    <recommendedName>
        <fullName evidence="1">Histone deacetylase domain-containing protein</fullName>
    </recommendedName>
</protein>
<comment type="caution">
    <text evidence="2">The sequence shown here is derived from an EMBL/GenBank/DDBJ whole genome shotgun (WGS) entry which is preliminary data.</text>
</comment>
<reference evidence="2" key="1">
    <citation type="journal article" date="2014" name="Front. Microbiol.">
        <title>High frequency of phylogenetically diverse reductive dehalogenase-homologous genes in deep subseafloor sedimentary metagenomes.</title>
        <authorList>
            <person name="Kawai M."/>
            <person name="Futagami T."/>
            <person name="Toyoda A."/>
            <person name="Takaki Y."/>
            <person name="Nishi S."/>
            <person name="Hori S."/>
            <person name="Arai W."/>
            <person name="Tsubouchi T."/>
            <person name="Morono Y."/>
            <person name="Uchiyama I."/>
            <person name="Ito T."/>
            <person name="Fujiyama A."/>
            <person name="Inagaki F."/>
            <person name="Takami H."/>
        </authorList>
    </citation>
    <scope>NUCLEOTIDE SEQUENCE</scope>
    <source>
        <strain evidence="2">Expedition CK06-06</strain>
    </source>
</reference>
<dbReference type="GO" id="GO:0040029">
    <property type="term" value="P:epigenetic regulation of gene expression"/>
    <property type="evidence" value="ECO:0007669"/>
    <property type="project" value="TreeGrafter"/>
</dbReference>
<name>X1M6L7_9ZZZZ</name>
<proteinExistence type="predicted"/>
<dbReference type="Gene3D" id="3.40.800.20">
    <property type="entry name" value="Histone deacetylase domain"/>
    <property type="match status" value="1"/>
</dbReference>
<feature type="domain" description="Histone deacetylase" evidence="1">
    <location>
        <begin position="1"/>
        <end position="138"/>
    </location>
</feature>
<dbReference type="EMBL" id="BARV01021726">
    <property type="protein sequence ID" value="GAI26948.1"/>
    <property type="molecule type" value="Genomic_DNA"/>
</dbReference>
<sequence>FYDDPSVLYMSLHQDPLTLYPGTGFIDEVGSGEGNGYTVNVPLPPESGDAEYMGAMKEIFVPLTEQFKPELFAVSAGFDAYVDDPLTQLRLSTLAYGWLTRFVVEQAERLCKGRVVFVLEGGYVIDALAGGVVNVVRAMTGEKFPPPTEARHLRVVDELKQALANYWKL</sequence>
<feature type="non-terminal residue" evidence="2">
    <location>
        <position position="1"/>
    </location>
</feature>
<dbReference type="GO" id="GO:0004407">
    <property type="term" value="F:histone deacetylase activity"/>
    <property type="evidence" value="ECO:0007669"/>
    <property type="project" value="TreeGrafter"/>
</dbReference>
<dbReference type="InterPro" id="IPR037138">
    <property type="entry name" value="His_deacetylse_dom_sf"/>
</dbReference>
<accession>X1M6L7</accession>
<dbReference type="InterPro" id="IPR023801">
    <property type="entry name" value="His_deacetylse_dom"/>
</dbReference>
<dbReference type="Pfam" id="PF00850">
    <property type="entry name" value="Hist_deacetyl"/>
    <property type="match status" value="1"/>
</dbReference>
<dbReference type="PANTHER" id="PTHR10625">
    <property type="entry name" value="HISTONE DEACETYLASE HDAC1-RELATED"/>
    <property type="match status" value="1"/>
</dbReference>
<evidence type="ECO:0000259" key="1">
    <source>
        <dbReference type="Pfam" id="PF00850"/>
    </source>
</evidence>
<dbReference type="SUPFAM" id="SSF52768">
    <property type="entry name" value="Arginase/deacetylase"/>
    <property type="match status" value="1"/>
</dbReference>
<dbReference type="PANTHER" id="PTHR10625:SF10">
    <property type="entry name" value="HISTONE DEACETYLASE HDAC1"/>
    <property type="match status" value="1"/>
</dbReference>
<organism evidence="2">
    <name type="scientific">marine sediment metagenome</name>
    <dbReference type="NCBI Taxonomy" id="412755"/>
    <lineage>
        <taxon>unclassified sequences</taxon>
        <taxon>metagenomes</taxon>
        <taxon>ecological metagenomes</taxon>
    </lineage>
</organism>
<evidence type="ECO:0000313" key="2">
    <source>
        <dbReference type="EMBL" id="GAI26948.1"/>
    </source>
</evidence>
<dbReference type="InterPro" id="IPR023696">
    <property type="entry name" value="Ureohydrolase_dom_sf"/>
</dbReference>
<gene>
    <name evidence="2" type="ORF">S06H3_35944</name>
</gene>
<dbReference type="AlphaFoldDB" id="X1M6L7"/>